<dbReference type="Gene3D" id="3.10.620.30">
    <property type="match status" value="1"/>
</dbReference>
<dbReference type="AlphaFoldDB" id="X1MLV4"/>
<evidence type="ECO:0008006" key="2">
    <source>
        <dbReference type="Google" id="ProtNLM"/>
    </source>
</evidence>
<evidence type="ECO:0000313" key="1">
    <source>
        <dbReference type="EMBL" id="GAI32607.1"/>
    </source>
</evidence>
<protein>
    <recommendedName>
        <fullName evidence="2">Transglutaminase-like domain-containing protein</fullName>
    </recommendedName>
</protein>
<dbReference type="EMBL" id="BARV01030807">
    <property type="protein sequence ID" value="GAI32607.1"/>
    <property type="molecule type" value="Genomic_DNA"/>
</dbReference>
<dbReference type="InterPro" id="IPR038765">
    <property type="entry name" value="Papain-like_cys_pep_sf"/>
</dbReference>
<accession>X1MLV4</accession>
<sequence length="222" mass="25509">MEKSEIALVGFFGLSAAVIATLLLGRAVAAAPRYPPIQFEYIPDIPVDKRGVGAEPIHNFIRPGEVADLYTDLGSTLACYDWVCRNIAKVADPTEYWQYPLETVERGTGDCEDNAFLLTSLIRNEEAAYAVLGWFVYQYQAWGHCWVSCRQCVFEPTLTQMPTDPWQREEEMAAYYIPMLYLTESEIYALTGYPELITPYYGYVPDKRQALEEFWRRRQLKV</sequence>
<organism evidence="1">
    <name type="scientific">marine sediment metagenome</name>
    <dbReference type="NCBI Taxonomy" id="412755"/>
    <lineage>
        <taxon>unclassified sequences</taxon>
        <taxon>metagenomes</taxon>
        <taxon>ecological metagenomes</taxon>
    </lineage>
</organism>
<reference evidence="1" key="1">
    <citation type="journal article" date="2014" name="Front. Microbiol.">
        <title>High frequency of phylogenetically diverse reductive dehalogenase-homologous genes in deep subseafloor sedimentary metagenomes.</title>
        <authorList>
            <person name="Kawai M."/>
            <person name="Futagami T."/>
            <person name="Toyoda A."/>
            <person name="Takaki Y."/>
            <person name="Nishi S."/>
            <person name="Hori S."/>
            <person name="Arai W."/>
            <person name="Tsubouchi T."/>
            <person name="Morono Y."/>
            <person name="Uchiyama I."/>
            <person name="Ito T."/>
            <person name="Fujiyama A."/>
            <person name="Inagaki F."/>
            <person name="Takami H."/>
        </authorList>
    </citation>
    <scope>NUCLEOTIDE SEQUENCE</scope>
    <source>
        <strain evidence="1">Expedition CK06-06</strain>
    </source>
</reference>
<proteinExistence type="predicted"/>
<name>X1MLV4_9ZZZZ</name>
<dbReference type="SUPFAM" id="SSF54001">
    <property type="entry name" value="Cysteine proteinases"/>
    <property type="match status" value="1"/>
</dbReference>
<comment type="caution">
    <text evidence="1">The sequence shown here is derived from an EMBL/GenBank/DDBJ whole genome shotgun (WGS) entry which is preliminary data.</text>
</comment>
<gene>
    <name evidence="1" type="ORF">S06H3_48871</name>
</gene>